<comment type="caution">
    <text evidence="1">The sequence shown here is derived from an EMBL/GenBank/DDBJ whole genome shotgun (WGS) entry which is preliminary data.</text>
</comment>
<protein>
    <submittedName>
        <fullName evidence="1">Uncharacterized protein</fullName>
    </submittedName>
</protein>
<dbReference type="Proteomes" id="UP000004935">
    <property type="component" value="Unassembled WGS sequence"/>
</dbReference>
<dbReference type="EMBL" id="ABAX03000012">
    <property type="protein sequence ID" value="EDR97692.1"/>
    <property type="molecule type" value="Genomic_DNA"/>
</dbReference>
<name>B0MCM2_ANACD</name>
<sequence length="43" mass="5359">MFRGFSRYTSQTCMKRIKPKDILRAALDRFAMIIKKNYKRRRY</sequence>
<organism evidence="1 2">
    <name type="scientific">Anaerostipes caccae (strain DSM 14662 / CCUG 47493 / JCM 13470 / NCIMB 13811 / L1-92)</name>
    <dbReference type="NCBI Taxonomy" id="411490"/>
    <lineage>
        <taxon>Bacteria</taxon>
        <taxon>Bacillati</taxon>
        <taxon>Bacillota</taxon>
        <taxon>Clostridia</taxon>
        <taxon>Lachnospirales</taxon>
        <taxon>Lachnospiraceae</taxon>
        <taxon>Anaerostipes</taxon>
    </lineage>
</organism>
<dbReference type="AlphaFoldDB" id="B0MCM2"/>
<dbReference type="STRING" id="411490.ANACAC_01314"/>
<gene>
    <name evidence="1" type="ORF">ANACAC_01314</name>
</gene>
<accession>B0MCM2</accession>
<proteinExistence type="predicted"/>
<evidence type="ECO:0000313" key="1">
    <source>
        <dbReference type="EMBL" id="EDR97692.1"/>
    </source>
</evidence>
<dbReference type="HOGENOM" id="CLU_3228763_0_0_9"/>
<reference evidence="1" key="2">
    <citation type="submission" date="2013-11" db="EMBL/GenBank/DDBJ databases">
        <title>Draft genome sequence of Anaerostipes caccae (DSM 14662).</title>
        <authorList>
            <person name="Sudarsanam P."/>
            <person name="Ley R."/>
            <person name="Guruge J."/>
            <person name="Turnbaugh P.J."/>
            <person name="Mahowald M."/>
            <person name="Liep D."/>
            <person name="Gordon J."/>
        </authorList>
    </citation>
    <scope>NUCLEOTIDE SEQUENCE</scope>
    <source>
        <strain evidence="1">DSM 14662</strain>
    </source>
</reference>
<keyword evidence="2" id="KW-1185">Reference proteome</keyword>
<evidence type="ECO:0000313" key="2">
    <source>
        <dbReference type="Proteomes" id="UP000004935"/>
    </source>
</evidence>
<reference evidence="1" key="1">
    <citation type="submission" date="2007-11" db="EMBL/GenBank/DDBJ databases">
        <authorList>
            <person name="Fulton L."/>
            <person name="Clifton S."/>
            <person name="Fulton B."/>
            <person name="Xu J."/>
            <person name="Minx P."/>
            <person name="Pepin K.H."/>
            <person name="Johnson M."/>
            <person name="Thiruvilangam P."/>
            <person name="Bhonagiri V."/>
            <person name="Nash W.E."/>
            <person name="Mardis E.R."/>
            <person name="Wilson R.K."/>
        </authorList>
    </citation>
    <scope>NUCLEOTIDE SEQUENCE [LARGE SCALE GENOMIC DNA]</scope>
    <source>
        <strain evidence="1">DSM 14662</strain>
    </source>
</reference>